<organism evidence="2 3">
    <name type="scientific">Cellulomonas composti</name>
    <dbReference type="NCBI Taxonomy" id="266130"/>
    <lineage>
        <taxon>Bacteria</taxon>
        <taxon>Bacillati</taxon>
        <taxon>Actinomycetota</taxon>
        <taxon>Actinomycetes</taxon>
        <taxon>Micrococcales</taxon>
        <taxon>Cellulomonadaceae</taxon>
        <taxon>Cellulomonas</taxon>
    </lineage>
</organism>
<dbReference type="InterPro" id="IPR002765">
    <property type="entry name" value="UPF0145_YbjQ-like"/>
</dbReference>
<name>A0A511J8T5_9CELL</name>
<gene>
    <name evidence="2" type="ORF">CCO02nite_10650</name>
</gene>
<comment type="similarity">
    <text evidence="1">Belongs to the UPF0145 family.</text>
</comment>
<reference evidence="2 3" key="1">
    <citation type="submission" date="2019-07" db="EMBL/GenBank/DDBJ databases">
        <title>Whole genome shotgun sequence of Cellulomonas composti NBRC 100758.</title>
        <authorList>
            <person name="Hosoyama A."/>
            <person name="Uohara A."/>
            <person name="Ohji S."/>
            <person name="Ichikawa N."/>
        </authorList>
    </citation>
    <scope>NUCLEOTIDE SEQUENCE [LARGE SCALE GENOMIC DNA]</scope>
    <source>
        <strain evidence="2 3">NBRC 100758</strain>
    </source>
</reference>
<evidence type="ECO:0000256" key="1">
    <source>
        <dbReference type="ARBA" id="ARBA00010751"/>
    </source>
</evidence>
<evidence type="ECO:0000313" key="3">
    <source>
        <dbReference type="Proteomes" id="UP000321720"/>
    </source>
</evidence>
<evidence type="ECO:0000313" key="2">
    <source>
        <dbReference type="EMBL" id="GEL94407.1"/>
    </source>
</evidence>
<proteinExistence type="inferred from homology"/>
<dbReference type="Proteomes" id="UP000321720">
    <property type="component" value="Unassembled WGS sequence"/>
</dbReference>
<accession>A0A511J8T5</accession>
<comment type="caution">
    <text evidence="2">The sequence shown here is derived from an EMBL/GenBank/DDBJ whole genome shotgun (WGS) entry which is preliminary data.</text>
</comment>
<dbReference type="RefSeq" id="WP_146842019.1">
    <property type="nucleotide sequence ID" value="NZ_BJWG01000003.1"/>
</dbReference>
<dbReference type="Gene3D" id="3.30.110.70">
    <property type="entry name" value="Hypothetical protein apc22750. Chain B"/>
    <property type="match status" value="1"/>
</dbReference>
<dbReference type="Pfam" id="PF01906">
    <property type="entry name" value="YbjQ_1"/>
    <property type="match status" value="1"/>
</dbReference>
<dbReference type="OrthoDB" id="9796448at2"/>
<keyword evidence="3" id="KW-1185">Reference proteome</keyword>
<dbReference type="InterPro" id="IPR035439">
    <property type="entry name" value="UPF0145_dom_sf"/>
</dbReference>
<sequence length="121" mass="12454">MIVVTTSEVPGYRIDAVLGEALGVVVCTTVRPGFSSGLRAGNGGEVPEASTSAYHSRREAISRLVTEATSRGANAIVGMRQECDSIDTLTQFTAYGTAVVIEAIPAGQPGSTPQSARVVDA</sequence>
<dbReference type="PANTHER" id="PTHR34068:SF2">
    <property type="entry name" value="UPF0145 PROTEIN SCO3412"/>
    <property type="match status" value="1"/>
</dbReference>
<dbReference type="EMBL" id="BJWG01000003">
    <property type="protein sequence ID" value="GEL94407.1"/>
    <property type="molecule type" value="Genomic_DNA"/>
</dbReference>
<dbReference type="AlphaFoldDB" id="A0A511J8T5"/>
<dbReference type="SUPFAM" id="SSF117782">
    <property type="entry name" value="YbjQ-like"/>
    <property type="match status" value="1"/>
</dbReference>
<dbReference type="PANTHER" id="PTHR34068">
    <property type="entry name" value="UPF0145 PROTEIN YBJQ"/>
    <property type="match status" value="1"/>
</dbReference>
<protein>
    <submittedName>
        <fullName evidence="2">UPF0145 protein</fullName>
    </submittedName>
</protein>